<name>A0AAV1AGR2_VICFA</name>
<gene>
    <name evidence="2" type="ORF">VFH_IV073560</name>
</gene>
<dbReference type="AlphaFoldDB" id="A0AAV1AGR2"/>
<organism evidence="2 3">
    <name type="scientific">Vicia faba</name>
    <name type="common">Broad bean</name>
    <name type="synonym">Faba vulgaris</name>
    <dbReference type="NCBI Taxonomy" id="3906"/>
    <lineage>
        <taxon>Eukaryota</taxon>
        <taxon>Viridiplantae</taxon>
        <taxon>Streptophyta</taxon>
        <taxon>Embryophyta</taxon>
        <taxon>Tracheophyta</taxon>
        <taxon>Spermatophyta</taxon>
        <taxon>Magnoliopsida</taxon>
        <taxon>eudicotyledons</taxon>
        <taxon>Gunneridae</taxon>
        <taxon>Pentapetalae</taxon>
        <taxon>rosids</taxon>
        <taxon>fabids</taxon>
        <taxon>Fabales</taxon>
        <taxon>Fabaceae</taxon>
        <taxon>Papilionoideae</taxon>
        <taxon>50 kb inversion clade</taxon>
        <taxon>NPAAA clade</taxon>
        <taxon>Hologalegina</taxon>
        <taxon>IRL clade</taxon>
        <taxon>Fabeae</taxon>
        <taxon>Vicia</taxon>
    </lineage>
</organism>
<accession>A0AAV1AGR2</accession>
<evidence type="ECO:0000313" key="3">
    <source>
        <dbReference type="Proteomes" id="UP001157006"/>
    </source>
</evidence>
<protein>
    <submittedName>
        <fullName evidence="2">Uncharacterized protein</fullName>
    </submittedName>
</protein>
<dbReference type="Proteomes" id="UP001157006">
    <property type="component" value="Chromosome 4"/>
</dbReference>
<feature type="region of interest" description="Disordered" evidence="1">
    <location>
        <begin position="1"/>
        <end position="21"/>
    </location>
</feature>
<keyword evidence="3" id="KW-1185">Reference proteome</keyword>
<sequence length="105" mass="11654">MITDKEAVQTRAVEAESSQLRAGRVAPIDSHQKQMAEQKHGQFCTPRRRVTRVVAEEVPPPEEVHVVVVTDEEIHVPIAQEEVSVAEEVRVSVTDAEVPLIPLVD</sequence>
<proteinExistence type="predicted"/>
<reference evidence="2 3" key="1">
    <citation type="submission" date="2023-01" db="EMBL/GenBank/DDBJ databases">
        <authorList>
            <person name="Kreplak J."/>
        </authorList>
    </citation>
    <scope>NUCLEOTIDE SEQUENCE [LARGE SCALE GENOMIC DNA]</scope>
</reference>
<evidence type="ECO:0000256" key="1">
    <source>
        <dbReference type="SAM" id="MobiDB-lite"/>
    </source>
</evidence>
<dbReference type="EMBL" id="OX451739">
    <property type="protein sequence ID" value="CAI8608214.1"/>
    <property type="molecule type" value="Genomic_DNA"/>
</dbReference>
<evidence type="ECO:0000313" key="2">
    <source>
        <dbReference type="EMBL" id="CAI8608214.1"/>
    </source>
</evidence>